<comment type="caution">
    <text evidence="1">The sequence shown here is derived from an EMBL/GenBank/DDBJ whole genome shotgun (WGS) entry which is preliminary data.</text>
</comment>
<dbReference type="InterPro" id="IPR005247">
    <property type="entry name" value="YbhB_YbcL/LppC-like"/>
</dbReference>
<dbReference type="PANTHER" id="PTHR30289:SF1">
    <property type="entry name" value="PEBP (PHOSPHATIDYLETHANOLAMINE-BINDING PROTEIN) FAMILY PROTEIN"/>
    <property type="match status" value="1"/>
</dbReference>
<name>A0A849P431_9BURK</name>
<dbReference type="PANTHER" id="PTHR30289">
    <property type="entry name" value="UNCHARACTERIZED PROTEIN YBCL-RELATED"/>
    <property type="match status" value="1"/>
</dbReference>
<evidence type="ECO:0000313" key="2">
    <source>
        <dbReference type="Proteomes" id="UP000537862"/>
    </source>
</evidence>
<dbReference type="RefSeq" id="WP_171679480.1">
    <property type="nucleotide sequence ID" value="NZ_JABGBN010000001.1"/>
</dbReference>
<dbReference type="InterPro" id="IPR008914">
    <property type="entry name" value="PEBP"/>
</dbReference>
<evidence type="ECO:0000313" key="1">
    <source>
        <dbReference type="EMBL" id="NOL50793.1"/>
    </source>
</evidence>
<dbReference type="Gene3D" id="3.90.280.10">
    <property type="entry name" value="PEBP-like"/>
    <property type="match status" value="1"/>
</dbReference>
<protein>
    <submittedName>
        <fullName evidence="1">YbhB/YbcL family Raf kinase inhibitor-like protein</fullName>
    </submittedName>
</protein>
<dbReference type="SUPFAM" id="SSF49777">
    <property type="entry name" value="PEBP-like"/>
    <property type="match status" value="1"/>
</dbReference>
<dbReference type="Proteomes" id="UP000537862">
    <property type="component" value="Unassembled WGS sequence"/>
</dbReference>
<reference evidence="1 2" key="1">
    <citation type="submission" date="2020-05" db="EMBL/GenBank/DDBJ databases">
        <authorList>
            <person name="Niu N."/>
        </authorList>
    </citation>
    <scope>NUCLEOTIDE SEQUENCE [LARGE SCALE GENOMIC DNA]</scope>
    <source>
        <strain evidence="1 2">3340-03</strain>
    </source>
</reference>
<dbReference type="CDD" id="cd00865">
    <property type="entry name" value="PEBP_bact_arch"/>
    <property type="match status" value="1"/>
</dbReference>
<keyword evidence="2" id="KW-1185">Reference proteome</keyword>
<dbReference type="NCBIfam" id="TIGR00481">
    <property type="entry name" value="YbhB/YbcL family Raf kinase inhibitor-like protein"/>
    <property type="match status" value="1"/>
</dbReference>
<organism evidence="1 2">
    <name type="scientific">Pelistega suis</name>
    <dbReference type="NCBI Taxonomy" id="1631957"/>
    <lineage>
        <taxon>Bacteria</taxon>
        <taxon>Pseudomonadati</taxon>
        <taxon>Pseudomonadota</taxon>
        <taxon>Betaproteobacteria</taxon>
        <taxon>Burkholderiales</taxon>
        <taxon>Alcaligenaceae</taxon>
        <taxon>Pelistega</taxon>
    </lineage>
</organism>
<dbReference type="InterPro" id="IPR036610">
    <property type="entry name" value="PEBP-like_sf"/>
</dbReference>
<proteinExistence type="predicted"/>
<gene>
    <name evidence="1" type="ORF">HKX39_01185</name>
</gene>
<sequence length="210" mass="23263">MKLTSLGIINGQAIHPRYAFGKQDKENRVALSTNLNPDFSWTDIPVGTKSFALIMVDVDVPTKPDDVNQIDREVPADLPRTDFYHWTLIDIPANVNEIAEGEFSSIVTPKGKAGPLAGKGDMRHGLNNYTEWFASDYDMQGEYFGYDGPCPPFNDSIVHHYHFTVYALDVETLPVEGTFTAQDVLKAMEGHILGQATLVGTYSLNPRLTA</sequence>
<dbReference type="EMBL" id="JABGBN010000001">
    <property type="protein sequence ID" value="NOL50793.1"/>
    <property type="molecule type" value="Genomic_DNA"/>
</dbReference>
<dbReference type="Pfam" id="PF01161">
    <property type="entry name" value="PBP"/>
    <property type="match status" value="1"/>
</dbReference>
<accession>A0A849P431</accession>
<dbReference type="AlphaFoldDB" id="A0A849P431"/>